<evidence type="ECO:0000313" key="2">
    <source>
        <dbReference type="EMBL" id="KAH7012325.1"/>
    </source>
</evidence>
<keyword evidence="3" id="KW-1185">Reference proteome</keyword>
<dbReference type="Proteomes" id="UP000774617">
    <property type="component" value="Unassembled WGS sequence"/>
</dbReference>
<sequence>MSVSTFATQLEALCGRINTTRNKFQAAKIRSTKSKIRVLQALADKITQAATELSESIQTSIESQGKHPTDDGVKLLAQARQCPAEDQVNVTILKRNFVLIFEGPKDSALDSTHIKARKKALRERCRTMCDLQPDTIVRWARSFPPSAWSPGIMSQATFDFLVDELESEEKHALPSSVCSVLHTLGTEEPLDQNHKYKNFIEAIDGQTDSPSSGGRPKKRKRVEAEPESEQSLVVQTEGTETRQSQITQVKELTTAHTQTGRQIEYMFSKAPAIQIPLLGDLLSNAVQASKQWRMEKGASESTTECLTMLIPRGEDEDASITIWVGQREGLQLLQVLKLQRTWSAPPSHLSP</sequence>
<gene>
    <name evidence="2" type="ORF">B0J12DRAFT_706008</name>
</gene>
<feature type="compositionally biased region" description="Polar residues" evidence="1">
    <location>
        <begin position="229"/>
        <end position="240"/>
    </location>
</feature>
<comment type="caution">
    <text evidence="2">The sequence shown here is derived from an EMBL/GenBank/DDBJ whole genome shotgun (WGS) entry which is preliminary data.</text>
</comment>
<protein>
    <submittedName>
        <fullName evidence="2">Uncharacterized protein</fullName>
    </submittedName>
</protein>
<evidence type="ECO:0000313" key="3">
    <source>
        <dbReference type="Proteomes" id="UP000774617"/>
    </source>
</evidence>
<dbReference type="EMBL" id="JAGTJR010000093">
    <property type="protein sequence ID" value="KAH7012325.1"/>
    <property type="molecule type" value="Genomic_DNA"/>
</dbReference>
<name>A0ABQ8FQD8_9PEZI</name>
<reference evidence="2 3" key="1">
    <citation type="journal article" date="2021" name="Nat. Commun.">
        <title>Genetic determinants of endophytism in the Arabidopsis root mycobiome.</title>
        <authorList>
            <person name="Mesny F."/>
            <person name="Miyauchi S."/>
            <person name="Thiergart T."/>
            <person name="Pickel B."/>
            <person name="Atanasova L."/>
            <person name="Karlsson M."/>
            <person name="Huettel B."/>
            <person name="Barry K.W."/>
            <person name="Haridas S."/>
            <person name="Chen C."/>
            <person name="Bauer D."/>
            <person name="Andreopoulos W."/>
            <person name="Pangilinan J."/>
            <person name="LaButti K."/>
            <person name="Riley R."/>
            <person name="Lipzen A."/>
            <person name="Clum A."/>
            <person name="Drula E."/>
            <person name="Henrissat B."/>
            <person name="Kohler A."/>
            <person name="Grigoriev I.V."/>
            <person name="Martin F.M."/>
            <person name="Hacquard S."/>
        </authorList>
    </citation>
    <scope>NUCLEOTIDE SEQUENCE [LARGE SCALE GENOMIC DNA]</scope>
    <source>
        <strain evidence="2 3">MPI-SDFR-AT-0080</strain>
    </source>
</reference>
<organism evidence="2 3">
    <name type="scientific">Macrophomina phaseolina</name>
    <dbReference type="NCBI Taxonomy" id="35725"/>
    <lineage>
        <taxon>Eukaryota</taxon>
        <taxon>Fungi</taxon>
        <taxon>Dikarya</taxon>
        <taxon>Ascomycota</taxon>
        <taxon>Pezizomycotina</taxon>
        <taxon>Dothideomycetes</taxon>
        <taxon>Dothideomycetes incertae sedis</taxon>
        <taxon>Botryosphaeriales</taxon>
        <taxon>Botryosphaeriaceae</taxon>
        <taxon>Macrophomina</taxon>
    </lineage>
</organism>
<evidence type="ECO:0000256" key="1">
    <source>
        <dbReference type="SAM" id="MobiDB-lite"/>
    </source>
</evidence>
<proteinExistence type="predicted"/>
<accession>A0ABQ8FQD8</accession>
<feature type="region of interest" description="Disordered" evidence="1">
    <location>
        <begin position="202"/>
        <end position="240"/>
    </location>
</feature>